<comment type="similarity">
    <text evidence="1 4">Belongs to the bacterial solute-binding protein 9 family.</text>
</comment>
<dbReference type="OrthoDB" id="9810636at2"/>
<dbReference type="GO" id="GO:0007155">
    <property type="term" value="P:cell adhesion"/>
    <property type="evidence" value="ECO:0007669"/>
    <property type="project" value="InterPro"/>
</dbReference>
<reference key="1">
    <citation type="submission" date="2010-11" db="EMBL/GenBank/DDBJ databases">
        <title>The complete genome of Bacteroides helcogenes P 36-108.</title>
        <authorList>
            <consortium name="US DOE Joint Genome Institute (JGI-PGF)"/>
            <person name="Lucas S."/>
            <person name="Copeland A."/>
            <person name="Lapidus A."/>
            <person name="Bruce D."/>
            <person name="Goodwin L."/>
            <person name="Pitluck S."/>
            <person name="Kyrpides N."/>
            <person name="Mavromatis K."/>
            <person name="Ivanova N."/>
            <person name="Zeytun A."/>
            <person name="Brettin T."/>
            <person name="Detter J.C."/>
            <person name="Tapia R."/>
            <person name="Han C."/>
            <person name="Land M."/>
            <person name="Hauser L."/>
            <person name="Markowitz V."/>
            <person name="Cheng J.-F."/>
            <person name="Hugenholtz P."/>
            <person name="Woyke T."/>
            <person name="Wu D."/>
            <person name="Gronow S."/>
            <person name="Wellnitz S."/>
            <person name="Brambilla E."/>
            <person name="Klenk H.-P."/>
            <person name="Eisen J.A."/>
        </authorList>
    </citation>
    <scope>NUCLEOTIDE SEQUENCE</scope>
    <source>
        <strain>P 36-108</strain>
    </source>
</reference>
<dbReference type="Proteomes" id="UP000008630">
    <property type="component" value="Chromosome"/>
</dbReference>
<keyword evidence="2 4" id="KW-0813">Transport</keyword>
<dbReference type="PRINTS" id="PR00690">
    <property type="entry name" value="ADHESNFAMILY"/>
</dbReference>
<dbReference type="HOGENOM" id="CLU_016838_1_0_10"/>
<proteinExistence type="inferred from homology"/>
<dbReference type="KEGG" id="bhl:Bache_0777"/>
<evidence type="ECO:0000256" key="2">
    <source>
        <dbReference type="ARBA" id="ARBA00022448"/>
    </source>
</evidence>
<evidence type="ECO:0000313" key="6">
    <source>
        <dbReference type="Proteomes" id="UP000008630"/>
    </source>
</evidence>
<dbReference type="STRING" id="693979.Bache_0777"/>
<gene>
    <name evidence="5" type="ordered locus">Bache_0777</name>
</gene>
<dbReference type="InterPro" id="IPR006128">
    <property type="entry name" value="Lipoprotein_PsaA-like"/>
</dbReference>
<dbReference type="Gene3D" id="3.40.50.1980">
    <property type="entry name" value="Nitrogenase molybdenum iron protein domain"/>
    <property type="match status" value="2"/>
</dbReference>
<dbReference type="InterPro" id="IPR050492">
    <property type="entry name" value="Bact_metal-bind_prot9"/>
</dbReference>
<organism evidence="5 6">
    <name type="scientific">Bacteroides helcogenes (strain ATCC 35417 / DSM 20613 / JCM 6297 / CCUG 15421 / P 36-108)</name>
    <dbReference type="NCBI Taxonomy" id="693979"/>
    <lineage>
        <taxon>Bacteria</taxon>
        <taxon>Pseudomonadati</taxon>
        <taxon>Bacteroidota</taxon>
        <taxon>Bacteroidia</taxon>
        <taxon>Bacteroidales</taxon>
        <taxon>Bacteroidaceae</taxon>
        <taxon>Bacteroides</taxon>
    </lineage>
</organism>
<dbReference type="PROSITE" id="PS51257">
    <property type="entry name" value="PROKAR_LIPOPROTEIN"/>
    <property type="match status" value="1"/>
</dbReference>
<dbReference type="Pfam" id="PF01297">
    <property type="entry name" value="ZnuA"/>
    <property type="match status" value="1"/>
</dbReference>
<protein>
    <submittedName>
        <fullName evidence="5">Periplasmic solute binding protein</fullName>
    </submittedName>
</protein>
<dbReference type="EMBL" id="CP002352">
    <property type="protein sequence ID" value="ADV42798.1"/>
    <property type="molecule type" value="Genomic_DNA"/>
</dbReference>
<dbReference type="InterPro" id="IPR006127">
    <property type="entry name" value="ZnuA-like"/>
</dbReference>
<evidence type="ECO:0000256" key="3">
    <source>
        <dbReference type="ARBA" id="ARBA00022729"/>
    </source>
</evidence>
<dbReference type="PANTHER" id="PTHR42953">
    <property type="entry name" value="HIGH-AFFINITY ZINC UPTAKE SYSTEM PROTEIN ZNUA-RELATED"/>
    <property type="match status" value="1"/>
</dbReference>
<name>E6SNY0_BACT6</name>
<accession>E6SNY0</accession>
<dbReference type="PANTHER" id="PTHR42953:SF3">
    <property type="entry name" value="HIGH-AFFINITY ZINC UPTAKE SYSTEM PROTEIN ZNUA"/>
    <property type="match status" value="1"/>
</dbReference>
<dbReference type="PATRIC" id="fig|693979.3.peg.830"/>
<reference evidence="5 6" key="2">
    <citation type="journal article" date="2011" name="Stand. Genomic Sci.">
        <title>Complete genome sequence of Bacteroides helcogenes type strain (P 36-108).</title>
        <authorList>
            <person name="Pati A."/>
            <person name="Gronow S."/>
            <person name="Zeytun A."/>
            <person name="Lapidus A."/>
            <person name="Nolan M."/>
            <person name="Hammon N."/>
            <person name="Deshpande S."/>
            <person name="Cheng J.F."/>
            <person name="Tapia R."/>
            <person name="Han C."/>
            <person name="Goodwin L."/>
            <person name="Pitluck S."/>
            <person name="Liolios K."/>
            <person name="Pagani I."/>
            <person name="Ivanova N."/>
            <person name="Mavromatis K."/>
            <person name="Chen A."/>
            <person name="Palaniappan K."/>
            <person name="Land M."/>
            <person name="Hauser L."/>
            <person name="Chang Y.J."/>
            <person name="Jeffries C.D."/>
            <person name="Detter J.C."/>
            <person name="Brambilla E."/>
            <person name="Rohde M."/>
            <person name="Goker M."/>
            <person name="Woyke T."/>
            <person name="Bristow J."/>
            <person name="Eisen J.A."/>
            <person name="Markowitz V."/>
            <person name="Hugenholtz P."/>
            <person name="Kyrpides N.C."/>
            <person name="Klenk H.P."/>
            <person name="Lucas S."/>
        </authorList>
    </citation>
    <scope>NUCLEOTIDE SEQUENCE [LARGE SCALE GENOMIC DNA]</scope>
    <source>
        <strain evidence="6">ATCC 35417 / DSM 20613 / JCM 6297 / CCUG 15421 / P 36-108</strain>
    </source>
</reference>
<keyword evidence="6" id="KW-1185">Reference proteome</keyword>
<evidence type="ECO:0000256" key="1">
    <source>
        <dbReference type="ARBA" id="ARBA00011028"/>
    </source>
</evidence>
<dbReference type="GO" id="GO:0046872">
    <property type="term" value="F:metal ion binding"/>
    <property type="evidence" value="ECO:0007669"/>
    <property type="project" value="InterPro"/>
</dbReference>
<dbReference type="SUPFAM" id="SSF53807">
    <property type="entry name" value="Helical backbone' metal receptor"/>
    <property type="match status" value="1"/>
</dbReference>
<evidence type="ECO:0000313" key="5">
    <source>
        <dbReference type="EMBL" id="ADV42798.1"/>
    </source>
</evidence>
<dbReference type="RefSeq" id="WP_013546413.1">
    <property type="nucleotide sequence ID" value="NC_014933.1"/>
</dbReference>
<dbReference type="AlphaFoldDB" id="E6SNY0"/>
<evidence type="ECO:0000256" key="4">
    <source>
        <dbReference type="RuleBase" id="RU003512"/>
    </source>
</evidence>
<dbReference type="eggNOG" id="COG0803">
    <property type="taxonomic scope" value="Bacteria"/>
</dbReference>
<sequence length="304" mass="34184">MRKIYLLFLTSILLISCKQGNNHAGKDDAKPVITVTIEPLRYFTEAIAGDCFEVVSMVPKGTSPETYDPTPKQLMDLSRSKAYFRIGYIGFEQSWAGRLADNAPHLQFFDTSQGIELIYDSTHHHHGTNMEKTANSDGHAHPQGVEPHVWNSAVNAQIIATNILNALCTIDKANKDAYTKRYNALRREIAQTDSLIRQTLSTSGADHAFMIYHPALSYFARDYGLHQIPIEAGGKEPSPAHLKNLINICEKEKVHVIFVQPEFDRRNAEIIARQTGTEITDINPLSYDWKTEMLKTARSLNGKE</sequence>
<keyword evidence="3" id="KW-0732">Signal</keyword>
<dbReference type="GO" id="GO:0030001">
    <property type="term" value="P:metal ion transport"/>
    <property type="evidence" value="ECO:0007669"/>
    <property type="project" value="InterPro"/>
</dbReference>